<protein>
    <submittedName>
        <fullName evidence="1">Uncharacterized protein</fullName>
    </submittedName>
</protein>
<sequence length="448" mass="52023">MTGNDIVDNLVLIIMHARSMKPTSFLTKKELNAFIKFHYPNIYNMTNYNEYLKKAIKTTKNVLFDTKRRSKAVRKEILKMKKHNVFSSPSVQNGCHLDINIKEQNDVEERKMRIRKKIKMYREIKNQGTKSPVKPIDSHRYDSITLSKQSENTYMDIEAALKTKNEILKDFVPSYDSSCKSKKFKTPSNCVSDTQNVTVHNNNFPRDGDFSDSLKEIIYSDDPKYISPSVLTNNPPQIPPKYNFPVFYLNDAYTRTTGSPEKIIQDIQLSDNADENNILSETQLSFDQNDPIFSSLLNNQQECIVPNNLQNNQQENIIFDNLQYNQSENIVQNNFQNVQPVDISLDNSLNKHQEGPLNNNVQKFPNVDTLFNDINDEKGYQNHHNFQKIPQNNIAPGDAQNNQIQDSLPVNSDYNIVFNYQSRPTSPKYINLSYGELKERFKRENKFF</sequence>
<evidence type="ECO:0000313" key="2">
    <source>
        <dbReference type="Proteomes" id="UP000292362"/>
    </source>
</evidence>
<evidence type="ECO:0000313" key="1">
    <source>
        <dbReference type="EMBL" id="TBU03677.1"/>
    </source>
</evidence>
<dbReference type="VEuPathDB" id="MicrosporidiaDB:CWI37_0253p0020"/>
<gene>
    <name evidence="1" type="ORF">CWI37_0253p0020</name>
</gene>
<reference evidence="1 2" key="1">
    <citation type="submission" date="2017-12" db="EMBL/GenBank/DDBJ databases">
        <authorList>
            <person name="Pombert J.-F."/>
            <person name="Haag K.L."/>
            <person name="Ebert D."/>
        </authorList>
    </citation>
    <scope>NUCLEOTIDE SEQUENCE [LARGE SCALE GENOMIC DNA]</scope>
    <source>
        <strain evidence="1">FI-OER-3-3</strain>
    </source>
</reference>
<comment type="caution">
    <text evidence="1">The sequence shown here is derived from an EMBL/GenBank/DDBJ whole genome shotgun (WGS) entry which is preliminary data.</text>
</comment>
<dbReference type="AlphaFoldDB" id="A0A4Q9L7P5"/>
<proteinExistence type="predicted"/>
<dbReference type="EMBL" id="PITJ01000253">
    <property type="protein sequence ID" value="TBU03677.1"/>
    <property type="molecule type" value="Genomic_DNA"/>
</dbReference>
<name>A0A4Q9L7P5_9MICR</name>
<organism evidence="1 2">
    <name type="scientific">Hamiltosporidium tvaerminnensis</name>
    <dbReference type="NCBI Taxonomy" id="1176355"/>
    <lineage>
        <taxon>Eukaryota</taxon>
        <taxon>Fungi</taxon>
        <taxon>Fungi incertae sedis</taxon>
        <taxon>Microsporidia</taxon>
        <taxon>Dubosqiidae</taxon>
        <taxon>Hamiltosporidium</taxon>
    </lineage>
</organism>
<accession>A0A4Q9L7P5</accession>
<dbReference type="Proteomes" id="UP000292362">
    <property type="component" value="Unassembled WGS sequence"/>
</dbReference>